<evidence type="ECO:0000313" key="3">
    <source>
        <dbReference type="EMBL" id="CAG5977073.1"/>
    </source>
</evidence>
<dbReference type="OrthoDB" id="74314at2759"/>
<dbReference type="Gene3D" id="1.10.840.10">
    <property type="entry name" value="Ras guanine-nucleotide exchange factors catalytic domain"/>
    <property type="match status" value="1"/>
</dbReference>
<dbReference type="PANTHER" id="PTHR23113">
    <property type="entry name" value="GUANINE NUCLEOTIDE EXCHANGE FACTOR"/>
    <property type="match status" value="1"/>
</dbReference>
<protein>
    <submittedName>
        <fullName evidence="3">(Atlantic silverside) hypothetical protein</fullName>
    </submittedName>
</protein>
<reference evidence="3" key="1">
    <citation type="submission" date="2021-05" db="EMBL/GenBank/DDBJ databases">
        <authorList>
            <person name="Tigano A."/>
        </authorList>
    </citation>
    <scope>NUCLEOTIDE SEQUENCE</scope>
</reference>
<dbReference type="GO" id="GO:0007265">
    <property type="term" value="P:Ras protein signal transduction"/>
    <property type="evidence" value="ECO:0007669"/>
    <property type="project" value="TreeGrafter"/>
</dbReference>
<name>A0A8S4BB92_9TELE</name>
<gene>
    <name evidence="3" type="ORF">MMEN_LOCUS15841</name>
</gene>
<evidence type="ECO:0000256" key="1">
    <source>
        <dbReference type="ARBA" id="ARBA00022658"/>
    </source>
</evidence>
<sequence length="76" mass="8793">MSGFLDYHSYVVRGSVRDNPALERSVMMCNGVSQWVQLMILSRHTAQQRAQVFTKFIHVAQRPKKTNKKTKNGQKE</sequence>
<dbReference type="SUPFAM" id="SSF48366">
    <property type="entry name" value="Ras GEF"/>
    <property type="match status" value="1"/>
</dbReference>
<dbReference type="EMBL" id="CAJRST010033334">
    <property type="protein sequence ID" value="CAG5977073.1"/>
    <property type="molecule type" value="Genomic_DNA"/>
</dbReference>
<proteinExistence type="predicted"/>
<dbReference type="Proteomes" id="UP000677803">
    <property type="component" value="Unassembled WGS sequence"/>
</dbReference>
<dbReference type="InterPro" id="IPR036964">
    <property type="entry name" value="RASGEF_cat_dom_sf"/>
</dbReference>
<evidence type="ECO:0000313" key="4">
    <source>
        <dbReference type="Proteomes" id="UP000677803"/>
    </source>
</evidence>
<organism evidence="3 4">
    <name type="scientific">Menidia menidia</name>
    <name type="common">Atlantic silverside</name>
    <dbReference type="NCBI Taxonomy" id="238744"/>
    <lineage>
        <taxon>Eukaryota</taxon>
        <taxon>Metazoa</taxon>
        <taxon>Chordata</taxon>
        <taxon>Craniata</taxon>
        <taxon>Vertebrata</taxon>
        <taxon>Euteleostomi</taxon>
        <taxon>Actinopterygii</taxon>
        <taxon>Neopterygii</taxon>
        <taxon>Teleostei</taxon>
        <taxon>Neoteleostei</taxon>
        <taxon>Acanthomorphata</taxon>
        <taxon>Ovalentaria</taxon>
        <taxon>Atherinomorphae</taxon>
        <taxon>Atheriniformes</taxon>
        <taxon>Atherinopsidae</taxon>
        <taxon>Menidiinae</taxon>
        <taxon>Menidia</taxon>
    </lineage>
</organism>
<evidence type="ECO:0000259" key="2">
    <source>
        <dbReference type="Pfam" id="PF00617"/>
    </source>
</evidence>
<accession>A0A8S4BB92</accession>
<dbReference type="AlphaFoldDB" id="A0A8S4BB92"/>
<feature type="domain" description="Ras-GEF" evidence="2">
    <location>
        <begin position="19"/>
        <end position="66"/>
    </location>
</feature>
<keyword evidence="4" id="KW-1185">Reference proteome</keyword>
<dbReference type="Pfam" id="PF00617">
    <property type="entry name" value="RasGEF"/>
    <property type="match status" value="1"/>
</dbReference>
<dbReference type="PANTHER" id="PTHR23113:SF157">
    <property type="entry name" value="RAS GUANYL-RELEASING PROTEIN 4"/>
    <property type="match status" value="1"/>
</dbReference>
<keyword evidence="1" id="KW-0344">Guanine-nucleotide releasing factor</keyword>
<comment type="caution">
    <text evidence="3">The sequence shown here is derived from an EMBL/GenBank/DDBJ whole genome shotgun (WGS) entry which is preliminary data.</text>
</comment>
<dbReference type="InterPro" id="IPR001895">
    <property type="entry name" value="RASGEF_cat_dom"/>
</dbReference>
<dbReference type="GO" id="GO:0005085">
    <property type="term" value="F:guanyl-nucleotide exchange factor activity"/>
    <property type="evidence" value="ECO:0007669"/>
    <property type="project" value="UniProtKB-KW"/>
</dbReference>
<dbReference type="InterPro" id="IPR008937">
    <property type="entry name" value="Ras-like_GEF"/>
</dbReference>
<dbReference type="InterPro" id="IPR023578">
    <property type="entry name" value="Ras_GEF_dom_sf"/>
</dbReference>
<dbReference type="GO" id="GO:0005886">
    <property type="term" value="C:plasma membrane"/>
    <property type="evidence" value="ECO:0007669"/>
    <property type="project" value="TreeGrafter"/>
</dbReference>